<comment type="caution">
    <text evidence="2">The sequence shown here is derived from an EMBL/GenBank/DDBJ whole genome shotgun (WGS) entry which is preliminary data.</text>
</comment>
<evidence type="ECO:0000313" key="2">
    <source>
        <dbReference type="EMBL" id="TDZ17277.1"/>
    </source>
</evidence>
<name>A0A484FK51_COLOR</name>
<organism evidence="2 3">
    <name type="scientific">Colletotrichum orbiculare (strain 104-T / ATCC 96160 / CBS 514.97 / LARS 414 / MAFF 240422)</name>
    <name type="common">Cucumber anthracnose fungus</name>
    <name type="synonym">Colletotrichum lagenarium</name>
    <dbReference type="NCBI Taxonomy" id="1213857"/>
    <lineage>
        <taxon>Eukaryota</taxon>
        <taxon>Fungi</taxon>
        <taxon>Dikarya</taxon>
        <taxon>Ascomycota</taxon>
        <taxon>Pezizomycotina</taxon>
        <taxon>Sordariomycetes</taxon>
        <taxon>Hypocreomycetidae</taxon>
        <taxon>Glomerellales</taxon>
        <taxon>Glomerellaceae</taxon>
        <taxon>Colletotrichum</taxon>
        <taxon>Colletotrichum orbiculare species complex</taxon>
    </lineage>
</organism>
<reference evidence="3" key="1">
    <citation type="journal article" date="2013" name="New Phytol.">
        <title>Comparative genomic and transcriptomic analyses reveal the hemibiotrophic stage shift of Colletotrichum fungi.</title>
        <authorList>
            <person name="Gan P."/>
            <person name="Ikeda K."/>
            <person name="Irieda H."/>
            <person name="Narusaka M."/>
            <person name="O'Connell R.J."/>
            <person name="Narusaka Y."/>
            <person name="Takano Y."/>
            <person name="Kubo Y."/>
            <person name="Shirasu K."/>
        </authorList>
    </citation>
    <scope>NUCLEOTIDE SEQUENCE [LARGE SCALE GENOMIC DNA]</scope>
    <source>
        <strain evidence="3">104-T / ATCC 96160 / CBS 514.97 / LARS 414 / MAFF 240422</strain>
    </source>
</reference>
<accession>A0A484FK51</accession>
<evidence type="ECO:0000313" key="3">
    <source>
        <dbReference type="Proteomes" id="UP000014480"/>
    </source>
</evidence>
<keyword evidence="3" id="KW-1185">Reference proteome</keyword>
<evidence type="ECO:0000256" key="1">
    <source>
        <dbReference type="SAM" id="MobiDB-lite"/>
    </source>
</evidence>
<dbReference type="AlphaFoldDB" id="A0A484FK51"/>
<dbReference type="EMBL" id="AMCV02000031">
    <property type="protein sequence ID" value="TDZ17277.1"/>
    <property type="molecule type" value="Genomic_DNA"/>
</dbReference>
<feature type="region of interest" description="Disordered" evidence="1">
    <location>
        <begin position="61"/>
        <end position="95"/>
    </location>
</feature>
<reference evidence="3" key="2">
    <citation type="journal article" date="2019" name="Mol. Plant Microbe Interact.">
        <title>Genome sequence resources for four phytopathogenic fungi from the Colletotrichum orbiculare species complex.</title>
        <authorList>
            <person name="Gan P."/>
            <person name="Tsushima A."/>
            <person name="Narusaka M."/>
            <person name="Narusaka Y."/>
            <person name="Takano Y."/>
            <person name="Kubo Y."/>
            <person name="Shirasu K."/>
        </authorList>
    </citation>
    <scope>GENOME REANNOTATION</scope>
    <source>
        <strain evidence="3">104-T / ATCC 96160 / CBS 514.97 / LARS 414 / MAFF 240422</strain>
    </source>
</reference>
<gene>
    <name evidence="2" type="ORF">Cob_v009860</name>
</gene>
<sequence length="95" mass="10777">MSSVSVSQSFSIFLRTQGPTLDGRYTKPFRILPIALPPILSEYMALRVCPILQAAPCRAKHPSAAAPVDRRREPFSRAELSQRDMRLKLKTDHRQ</sequence>
<protein>
    <submittedName>
        <fullName evidence="2">Uncharacterized protein</fullName>
    </submittedName>
</protein>
<dbReference type="Proteomes" id="UP000014480">
    <property type="component" value="Unassembled WGS sequence"/>
</dbReference>
<feature type="compositionally biased region" description="Basic and acidic residues" evidence="1">
    <location>
        <begin position="68"/>
        <end position="95"/>
    </location>
</feature>
<proteinExistence type="predicted"/>